<keyword evidence="2" id="KW-1185">Reference proteome</keyword>
<gene>
    <name evidence="1" type="ORF">NQ176_g2052</name>
</gene>
<dbReference type="Proteomes" id="UP001143910">
    <property type="component" value="Unassembled WGS sequence"/>
</dbReference>
<sequence>MNKVGNNSNDKGVLNIASNVKEGLEDYLANSNEEEFHINGWESGNTIKAHGEGNRGNFGIVCTLQLEPKDHIAWLVFKQEQISGTVVRWGAEQPEACDVMMHFKEKYGNKETVEKMKALKVLKANEKQETTVGTPAKQGKGKKWNRSQDFKLDYEPQENEQE</sequence>
<evidence type="ECO:0000313" key="2">
    <source>
        <dbReference type="Proteomes" id="UP001143910"/>
    </source>
</evidence>
<evidence type="ECO:0000313" key="1">
    <source>
        <dbReference type="EMBL" id="KAJ2981391.1"/>
    </source>
</evidence>
<organism evidence="1 2">
    <name type="scientific">Zarea fungicola</name>
    <dbReference type="NCBI Taxonomy" id="93591"/>
    <lineage>
        <taxon>Eukaryota</taxon>
        <taxon>Fungi</taxon>
        <taxon>Dikarya</taxon>
        <taxon>Ascomycota</taxon>
        <taxon>Pezizomycotina</taxon>
        <taxon>Sordariomycetes</taxon>
        <taxon>Hypocreomycetidae</taxon>
        <taxon>Hypocreales</taxon>
        <taxon>Cordycipitaceae</taxon>
        <taxon>Zarea</taxon>
    </lineage>
</organism>
<comment type="caution">
    <text evidence="1">The sequence shown here is derived from an EMBL/GenBank/DDBJ whole genome shotgun (WGS) entry which is preliminary data.</text>
</comment>
<dbReference type="EMBL" id="JANJQO010000133">
    <property type="protein sequence ID" value="KAJ2981391.1"/>
    <property type="molecule type" value="Genomic_DNA"/>
</dbReference>
<proteinExistence type="predicted"/>
<reference evidence="1" key="1">
    <citation type="submission" date="2022-08" db="EMBL/GenBank/DDBJ databases">
        <title>Genome Sequence of Lecanicillium fungicola.</title>
        <authorList>
            <person name="Buettner E."/>
        </authorList>
    </citation>
    <scope>NUCLEOTIDE SEQUENCE</scope>
    <source>
        <strain evidence="1">Babe33</strain>
    </source>
</reference>
<protein>
    <submittedName>
        <fullName evidence="1">Uncharacterized protein</fullName>
    </submittedName>
</protein>
<name>A0ACC1NRB1_9HYPO</name>
<accession>A0ACC1NRB1</accession>